<dbReference type="PANTHER" id="PTHR39342:SF1">
    <property type="entry name" value="UPF0283 MEMBRANE PROTEIN YCJF"/>
    <property type="match status" value="1"/>
</dbReference>
<gene>
    <name evidence="9" type="ORF">ACFOX3_02390</name>
</gene>
<reference evidence="10" key="1">
    <citation type="journal article" date="2019" name="Int. J. Syst. Evol. Microbiol.">
        <title>The Global Catalogue of Microorganisms (GCM) 10K type strain sequencing project: providing services to taxonomists for standard genome sequencing and annotation.</title>
        <authorList>
            <consortium name="The Broad Institute Genomics Platform"/>
            <consortium name="The Broad Institute Genome Sequencing Center for Infectious Disease"/>
            <person name="Wu L."/>
            <person name="Ma J."/>
        </authorList>
    </citation>
    <scope>NUCLEOTIDE SEQUENCE [LARGE SCALE GENOMIC DNA]</scope>
    <source>
        <strain evidence="10">CECT 8570</strain>
    </source>
</reference>
<dbReference type="InterPro" id="IPR006507">
    <property type="entry name" value="UPF0283"/>
</dbReference>
<evidence type="ECO:0000256" key="8">
    <source>
        <dbReference type="SAM" id="Phobius"/>
    </source>
</evidence>
<accession>A0ABV8UZK8</accession>
<comment type="similarity">
    <text evidence="2">Belongs to the UPF0283 family.</text>
</comment>
<evidence type="ECO:0000256" key="3">
    <source>
        <dbReference type="ARBA" id="ARBA00022475"/>
    </source>
</evidence>
<proteinExistence type="inferred from homology"/>
<feature type="transmembrane region" description="Helical" evidence="8">
    <location>
        <begin position="91"/>
        <end position="111"/>
    </location>
</feature>
<evidence type="ECO:0000313" key="9">
    <source>
        <dbReference type="EMBL" id="MFC4361130.1"/>
    </source>
</evidence>
<protein>
    <submittedName>
        <fullName evidence="9">TIGR01620 family protein</fullName>
    </submittedName>
</protein>
<evidence type="ECO:0000256" key="1">
    <source>
        <dbReference type="ARBA" id="ARBA00004429"/>
    </source>
</evidence>
<dbReference type="NCBIfam" id="TIGR01620">
    <property type="entry name" value="hyp_HI0043"/>
    <property type="match status" value="1"/>
</dbReference>
<organism evidence="9 10">
    <name type="scientific">Simiduia curdlanivorans</name>
    <dbReference type="NCBI Taxonomy" id="1492769"/>
    <lineage>
        <taxon>Bacteria</taxon>
        <taxon>Pseudomonadati</taxon>
        <taxon>Pseudomonadota</taxon>
        <taxon>Gammaproteobacteria</taxon>
        <taxon>Cellvibrionales</taxon>
        <taxon>Cellvibrionaceae</taxon>
        <taxon>Simiduia</taxon>
    </lineage>
</organism>
<feature type="transmembrane region" description="Helical" evidence="8">
    <location>
        <begin position="64"/>
        <end position="85"/>
    </location>
</feature>
<dbReference type="Pfam" id="PF05128">
    <property type="entry name" value="DUF697"/>
    <property type="match status" value="1"/>
</dbReference>
<dbReference type="PANTHER" id="PTHR39342">
    <property type="entry name" value="UPF0283 MEMBRANE PROTEIN YCJF"/>
    <property type="match status" value="1"/>
</dbReference>
<evidence type="ECO:0000256" key="5">
    <source>
        <dbReference type="ARBA" id="ARBA00022692"/>
    </source>
</evidence>
<evidence type="ECO:0000256" key="6">
    <source>
        <dbReference type="ARBA" id="ARBA00022989"/>
    </source>
</evidence>
<keyword evidence="4" id="KW-0997">Cell inner membrane</keyword>
<dbReference type="Proteomes" id="UP001595840">
    <property type="component" value="Unassembled WGS sequence"/>
</dbReference>
<dbReference type="RefSeq" id="WP_290260234.1">
    <property type="nucleotide sequence ID" value="NZ_JAUFQG010000004.1"/>
</dbReference>
<evidence type="ECO:0000256" key="2">
    <source>
        <dbReference type="ARBA" id="ARBA00008255"/>
    </source>
</evidence>
<name>A0ABV8UZK8_9GAMM</name>
<dbReference type="EMBL" id="JBHSCX010000003">
    <property type="protein sequence ID" value="MFC4361130.1"/>
    <property type="molecule type" value="Genomic_DNA"/>
</dbReference>
<evidence type="ECO:0000256" key="7">
    <source>
        <dbReference type="ARBA" id="ARBA00023136"/>
    </source>
</evidence>
<sequence>MKKTETTSAPLPSPWLEPMSAAEQQQLQVLAAQPKQEQEPEGDQVWAAQSAATGWLEYAGIAKAAAWFVGGFVSLQAALMIAGAWSYHWSLGIGALTLVGIPSFWLLSKLWRARRNGKRVAALERVRLLANQLMASQAEEHFSEYRAAAESVLPSTHVLFSGQPARLGDYANIQEKLDDLDRQLAQRCDKTALAEVVRATRRTALGVAASPFLALDLVLTLAGNMSLIGRIAKSYGLAPSPFLEAQLLVHVYRQIAAMGAIELGSEVAGQTLSHEVISKLSGRVAQGFSAGIYTYRIGVTAMALCRPLAFSAQTKPKPGTVFKDLFRRLEADEIG</sequence>
<evidence type="ECO:0000256" key="4">
    <source>
        <dbReference type="ARBA" id="ARBA00022519"/>
    </source>
</evidence>
<keyword evidence="7 8" id="KW-0472">Membrane</keyword>
<dbReference type="InterPro" id="IPR021147">
    <property type="entry name" value="DUF697"/>
</dbReference>
<keyword evidence="5 8" id="KW-0812">Transmembrane</keyword>
<evidence type="ECO:0000313" key="10">
    <source>
        <dbReference type="Proteomes" id="UP001595840"/>
    </source>
</evidence>
<comment type="subcellular location">
    <subcellularLocation>
        <location evidence="1">Cell inner membrane</location>
        <topology evidence="1">Multi-pass membrane protein</topology>
    </subcellularLocation>
</comment>
<comment type="caution">
    <text evidence="9">The sequence shown here is derived from an EMBL/GenBank/DDBJ whole genome shotgun (WGS) entry which is preliminary data.</text>
</comment>
<keyword evidence="3" id="KW-1003">Cell membrane</keyword>
<keyword evidence="10" id="KW-1185">Reference proteome</keyword>
<keyword evidence="6 8" id="KW-1133">Transmembrane helix</keyword>